<feature type="compositionally biased region" description="Basic residues" evidence="1">
    <location>
        <begin position="409"/>
        <end position="418"/>
    </location>
</feature>
<evidence type="ECO:0000256" key="1">
    <source>
        <dbReference type="SAM" id="MobiDB-lite"/>
    </source>
</evidence>
<gene>
    <name evidence="2" type="ORF">AVDCRST_MAG54-674</name>
</gene>
<feature type="compositionally biased region" description="Basic residues" evidence="1">
    <location>
        <begin position="388"/>
        <end position="403"/>
    </location>
</feature>
<feature type="compositionally biased region" description="Basic residues" evidence="1">
    <location>
        <begin position="82"/>
        <end position="106"/>
    </location>
</feature>
<feature type="non-terminal residue" evidence="2">
    <location>
        <position position="460"/>
    </location>
</feature>
<feature type="compositionally biased region" description="Basic and acidic residues" evidence="1">
    <location>
        <begin position="107"/>
        <end position="137"/>
    </location>
</feature>
<name>A0A6J4HFV1_9PSEU</name>
<accession>A0A6J4HFV1</accession>
<feature type="compositionally biased region" description="Low complexity" evidence="1">
    <location>
        <begin position="46"/>
        <end position="59"/>
    </location>
</feature>
<proteinExistence type="predicted"/>
<feature type="non-terminal residue" evidence="2">
    <location>
        <position position="1"/>
    </location>
</feature>
<reference evidence="2" key="1">
    <citation type="submission" date="2020-02" db="EMBL/GenBank/DDBJ databases">
        <authorList>
            <person name="Meier V. D."/>
        </authorList>
    </citation>
    <scope>NUCLEOTIDE SEQUENCE</scope>
    <source>
        <strain evidence="2">AVDCRST_MAG54</strain>
    </source>
</reference>
<dbReference type="EMBL" id="CADCTH010000095">
    <property type="protein sequence ID" value="CAA9223383.1"/>
    <property type="molecule type" value="Genomic_DNA"/>
</dbReference>
<organism evidence="2">
    <name type="scientific">uncultured Actinomycetospora sp</name>
    <dbReference type="NCBI Taxonomy" id="1135996"/>
    <lineage>
        <taxon>Bacteria</taxon>
        <taxon>Bacillati</taxon>
        <taxon>Actinomycetota</taxon>
        <taxon>Actinomycetes</taxon>
        <taxon>Pseudonocardiales</taxon>
        <taxon>Pseudonocardiaceae</taxon>
        <taxon>Actinomycetospora</taxon>
        <taxon>environmental samples</taxon>
    </lineage>
</organism>
<evidence type="ECO:0000313" key="2">
    <source>
        <dbReference type="EMBL" id="CAA9223383.1"/>
    </source>
</evidence>
<feature type="compositionally biased region" description="Basic and acidic residues" evidence="1">
    <location>
        <begin position="371"/>
        <end position="387"/>
    </location>
</feature>
<feature type="compositionally biased region" description="Basic and acidic residues" evidence="1">
    <location>
        <begin position="295"/>
        <end position="309"/>
    </location>
</feature>
<feature type="compositionally biased region" description="Basic residues" evidence="1">
    <location>
        <begin position="165"/>
        <end position="198"/>
    </location>
</feature>
<feature type="compositionally biased region" description="Basic residues" evidence="1">
    <location>
        <begin position="449"/>
        <end position="460"/>
    </location>
</feature>
<feature type="compositionally biased region" description="Basic and acidic residues" evidence="1">
    <location>
        <begin position="341"/>
        <end position="356"/>
    </location>
</feature>
<sequence>AEADPPRRPLPRGQQHHGLERPGVGQPHRVRVVPALRADRGARQVRLPLPRRGPAPARAGRADLRPRRHGPPRQRRDPAGAGRRHRADRPGRHGQLHVQRAARRRPQARDARPPLRRAGGLERGHELGRVHRRELPPRRLPAQGQALPARPGDARHRPGAVGLVGRRRGRRRRRGGPVRAPRGRRAVRHPLRPVRHLRALPGAAQPAGPSGDHPGRRLGGGPRVRRLERRRDLHPARRAGGRAAVLRRREGPAGEVRPAPRGPQDPAGGDVRARGHRVRGRGERAAGAVPAGRAGDGDRVRRAGVEPRPLRRRPRRPGALVRPEDLRRRRLRRAHLQGPRQRADVRGPRGGGERVARARRARGSVAARGRHPQERAAHVRRDPAARRGHDRRVRADRRLRRLRAGPARHAGRAGRVRRPGGAAAAGEGLVPHRVRGHDAARAPRPPALPHHRRRGERRGV</sequence>
<feature type="region of interest" description="Disordered" evidence="1">
    <location>
        <begin position="1"/>
        <end position="460"/>
    </location>
</feature>
<protein>
    <submittedName>
        <fullName evidence="2">Putative FMNH2-utilizing oxygenase</fullName>
    </submittedName>
</protein>
<dbReference type="AlphaFoldDB" id="A0A6J4HFV1"/>